<evidence type="ECO:0000313" key="3">
    <source>
        <dbReference type="EMBL" id="RPE29060.1"/>
    </source>
</evidence>
<dbReference type="AlphaFoldDB" id="A0A3N4RQ82"/>
<feature type="region of interest" description="Disordered" evidence="1">
    <location>
        <begin position="33"/>
        <end position="72"/>
    </location>
</feature>
<organism evidence="3 4">
    <name type="scientific">Kitasatospora cineracea</name>
    <dbReference type="NCBI Taxonomy" id="88074"/>
    <lineage>
        <taxon>Bacteria</taxon>
        <taxon>Bacillati</taxon>
        <taxon>Actinomycetota</taxon>
        <taxon>Actinomycetes</taxon>
        <taxon>Kitasatosporales</taxon>
        <taxon>Streptomycetaceae</taxon>
        <taxon>Kitasatospora</taxon>
    </lineage>
</organism>
<protein>
    <recommendedName>
        <fullName evidence="5">Mce-associated membrane protein</fullName>
    </recommendedName>
</protein>
<evidence type="ECO:0000313" key="4">
    <source>
        <dbReference type="Proteomes" id="UP000266906"/>
    </source>
</evidence>
<keyword evidence="4" id="KW-1185">Reference proteome</keyword>
<dbReference type="Proteomes" id="UP000266906">
    <property type="component" value="Unassembled WGS sequence"/>
</dbReference>
<dbReference type="PROSITE" id="PS51257">
    <property type="entry name" value="PROKAR_LIPOPROTEIN"/>
    <property type="match status" value="1"/>
</dbReference>
<keyword evidence="2" id="KW-0732">Signal</keyword>
<sequence>MRQRSILVRPGAVGISGLLLPFLLTACSATGTGSADRLGTPSGTLPRATATASAAASPSGSPAPLEGPEGVEGHNAVTTYQSWWDVQVQVLGRSDSDGVALRQYATGSAFTDTAISLTQLHDNKLVMVGQPRTSPVLKSLDLQANPPTATIDDCLDVSDWHQADAATKEIKDPKQRLSRYPATALMKKYGNRWLIADFTREVTKTC</sequence>
<feature type="compositionally biased region" description="Low complexity" evidence="1">
    <location>
        <begin position="46"/>
        <end position="64"/>
    </location>
</feature>
<evidence type="ECO:0008006" key="5">
    <source>
        <dbReference type="Google" id="ProtNLM"/>
    </source>
</evidence>
<accession>A0A3N4RQ82</accession>
<proteinExistence type="predicted"/>
<reference evidence="3 4" key="1">
    <citation type="submission" date="2018-11" db="EMBL/GenBank/DDBJ databases">
        <title>Sequencing the genomes of 1000 actinobacteria strains.</title>
        <authorList>
            <person name="Klenk H.-P."/>
        </authorList>
    </citation>
    <scope>NUCLEOTIDE SEQUENCE [LARGE SCALE GENOMIC DNA]</scope>
    <source>
        <strain evidence="3 4">DSM 44781</strain>
    </source>
</reference>
<comment type="caution">
    <text evidence="3">The sequence shown here is derived from an EMBL/GenBank/DDBJ whole genome shotgun (WGS) entry which is preliminary data.</text>
</comment>
<name>A0A3N4RQ82_9ACTN</name>
<evidence type="ECO:0000256" key="1">
    <source>
        <dbReference type="SAM" id="MobiDB-lite"/>
    </source>
</evidence>
<gene>
    <name evidence="3" type="ORF">EDD38_6207</name>
</gene>
<feature type="chain" id="PRO_5038906110" description="Mce-associated membrane protein" evidence="2">
    <location>
        <begin position="27"/>
        <end position="206"/>
    </location>
</feature>
<evidence type="ECO:0000256" key="2">
    <source>
        <dbReference type="SAM" id="SignalP"/>
    </source>
</evidence>
<dbReference type="RefSeq" id="WP_123820681.1">
    <property type="nucleotide sequence ID" value="NZ_RKQG01000002.1"/>
</dbReference>
<feature type="signal peptide" evidence="2">
    <location>
        <begin position="1"/>
        <end position="26"/>
    </location>
</feature>
<dbReference type="EMBL" id="RKQG01000002">
    <property type="protein sequence ID" value="RPE29060.1"/>
    <property type="molecule type" value="Genomic_DNA"/>
</dbReference>